<keyword evidence="3" id="KW-0694">RNA-binding</keyword>
<accession>S7XHC6</accession>
<proteinExistence type="predicted"/>
<dbReference type="InterPro" id="IPR013785">
    <property type="entry name" value="Aldolase_TIM"/>
</dbReference>
<dbReference type="VEuPathDB" id="MicrosporidiaDB:SLOPH_2004"/>
<name>S7XHC6_SPRLO</name>
<keyword evidence="1" id="KW-0820">tRNA-binding</keyword>
<dbReference type="PANTHER" id="PTHR42907">
    <property type="entry name" value="FMN-LINKED OXIDOREDUCTASES SUPERFAMILY PROTEIN"/>
    <property type="match status" value="1"/>
</dbReference>
<dbReference type="PANTHER" id="PTHR42907:SF1">
    <property type="entry name" value="FMN-LINKED OXIDOREDUCTASES SUPERFAMILY PROTEIN"/>
    <property type="match status" value="1"/>
</dbReference>
<dbReference type="InterPro" id="IPR035587">
    <property type="entry name" value="DUS-like_FMN-bd"/>
</dbReference>
<dbReference type="CDD" id="cd02801">
    <property type="entry name" value="DUS_like_FMN"/>
    <property type="match status" value="1"/>
</dbReference>
<dbReference type="GO" id="GO:0000049">
    <property type="term" value="F:tRNA binding"/>
    <property type="evidence" value="ECO:0007669"/>
    <property type="project" value="UniProtKB-KW"/>
</dbReference>
<dbReference type="Gene3D" id="3.20.20.70">
    <property type="entry name" value="Aldolase class I"/>
    <property type="match status" value="1"/>
</dbReference>
<evidence type="ECO:0000256" key="2">
    <source>
        <dbReference type="ARBA" id="ARBA00022857"/>
    </source>
</evidence>
<feature type="compositionally biased region" description="Basic and acidic residues" evidence="4">
    <location>
        <begin position="286"/>
        <end position="296"/>
    </location>
</feature>
<evidence type="ECO:0000259" key="5">
    <source>
        <dbReference type="Pfam" id="PF01207"/>
    </source>
</evidence>
<dbReference type="OMA" id="NNMIGAC"/>
<evidence type="ECO:0000256" key="1">
    <source>
        <dbReference type="ARBA" id="ARBA00022555"/>
    </source>
</evidence>
<reference evidence="7" key="1">
    <citation type="journal article" date="2013" name="PLoS Genet.">
        <title>The genome of Spraguea lophii and the basis of host-microsporidian interactions.</title>
        <authorList>
            <person name="Campbell S.E."/>
            <person name="Williams T.A."/>
            <person name="Yousuf A."/>
            <person name="Soanes D.M."/>
            <person name="Paszkiewicz K.H."/>
            <person name="Williams B.A.P."/>
        </authorList>
    </citation>
    <scope>NUCLEOTIDE SEQUENCE [LARGE SCALE GENOMIC DNA]</scope>
    <source>
        <strain evidence="7">42_110</strain>
    </source>
</reference>
<keyword evidence="2" id="KW-0521">NADP</keyword>
<feature type="non-terminal residue" evidence="6">
    <location>
        <position position="339"/>
    </location>
</feature>
<evidence type="ECO:0000256" key="3">
    <source>
        <dbReference type="ARBA" id="ARBA00022884"/>
    </source>
</evidence>
<comment type="caution">
    <text evidence="6">The sequence shown here is derived from an EMBL/GenBank/DDBJ whole genome shotgun (WGS) entry which is preliminary data.</text>
</comment>
<evidence type="ECO:0000313" key="6">
    <source>
        <dbReference type="EMBL" id="EPR78464.1"/>
    </source>
</evidence>
<dbReference type="STRING" id="1358809.S7XHC6"/>
<protein>
    <submittedName>
        <fullName evidence="6">tRNA-dihydrouridine synthase A</fullName>
    </submittedName>
</protein>
<gene>
    <name evidence="6" type="ORF">SLOPH_2004</name>
</gene>
<dbReference type="EMBL" id="ATCN01000769">
    <property type="protein sequence ID" value="EPR78464.1"/>
    <property type="molecule type" value="Genomic_DNA"/>
</dbReference>
<feature type="domain" description="DUS-like FMN-binding" evidence="5">
    <location>
        <begin position="7"/>
        <end position="243"/>
    </location>
</feature>
<dbReference type="Proteomes" id="UP000014978">
    <property type="component" value="Unassembled WGS sequence"/>
</dbReference>
<dbReference type="InterPro" id="IPR004653">
    <property type="entry name" value="DusA"/>
</dbReference>
<dbReference type="AlphaFoldDB" id="S7XHC6"/>
<dbReference type="InParanoid" id="S7XHC6"/>
<evidence type="ECO:0000313" key="7">
    <source>
        <dbReference type="Proteomes" id="UP000014978"/>
    </source>
</evidence>
<feature type="compositionally biased region" description="Low complexity" evidence="4">
    <location>
        <begin position="297"/>
        <end position="306"/>
    </location>
</feature>
<keyword evidence="7" id="KW-1185">Reference proteome</keyword>
<sequence>MGKRLFLAPMLDVTTPQFRKFIRLTCDEVTLYSEMIVAEYILHNDNYIDRFGEYDDNTVIQIGGSNPINISSAIQRIIDNSKFRNFNLNCGCPSSRVQSGCFGAVLMKDVDLVINILNKVYMDTNIIMSIKCRIGVDNQDDYIFIYNFIHRIITETKTTEFHIHARKCWLKGLSPAQNRTIPPLNYERVYKLKEDFKHLTIILNGGITDFTHCNNLDGIMIGREAIKDPFVFHKIIQHTKLEHYDNIDDDKNEIGYNDDKDEIRYNNDNNGSTLDHYEDSGNNEGNIKENNKDTLSHHNNNKITSNHHNNNDITILNNVNKITLEYKYKIIKEYFKDIN</sequence>
<dbReference type="OrthoDB" id="10262250at2759"/>
<feature type="region of interest" description="Disordered" evidence="4">
    <location>
        <begin position="258"/>
        <end position="306"/>
    </location>
</feature>
<dbReference type="Pfam" id="PF01207">
    <property type="entry name" value="Dus"/>
    <property type="match status" value="1"/>
</dbReference>
<dbReference type="GO" id="GO:0017150">
    <property type="term" value="F:tRNA dihydrouridine synthase activity"/>
    <property type="evidence" value="ECO:0007669"/>
    <property type="project" value="InterPro"/>
</dbReference>
<dbReference type="SUPFAM" id="SSF51395">
    <property type="entry name" value="FMN-linked oxidoreductases"/>
    <property type="match status" value="1"/>
</dbReference>
<evidence type="ECO:0000256" key="4">
    <source>
        <dbReference type="SAM" id="MobiDB-lite"/>
    </source>
</evidence>
<dbReference type="HOGENOM" id="CLU_013299_2_1_1"/>
<organism evidence="6 7">
    <name type="scientific">Spraguea lophii (strain 42_110)</name>
    <name type="common">Microsporidian parasite</name>
    <dbReference type="NCBI Taxonomy" id="1358809"/>
    <lineage>
        <taxon>Eukaryota</taxon>
        <taxon>Fungi</taxon>
        <taxon>Fungi incertae sedis</taxon>
        <taxon>Microsporidia</taxon>
        <taxon>Spragueidae</taxon>
        <taxon>Spraguea</taxon>
    </lineage>
</organism>